<sequence length="55" mass="6608">MTLRCLLNPCLFNRLKLRSEKQKKNSYINVNLILIFSILHFLQILFTIPLMFIIK</sequence>
<keyword evidence="1" id="KW-1133">Transmembrane helix</keyword>
<proteinExistence type="predicted"/>
<gene>
    <name evidence="2" type="ordered locus">NT01EI_2535</name>
</gene>
<dbReference type="EMBL" id="CP001600">
    <property type="protein sequence ID" value="ACR69704.1"/>
    <property type="molecule type" value="Genomic_DNA"/>
</dbReference>
<accession>C5BEE3</accession>
<name>C5BEE3_EDWI9</name>
<keyword evidence="1" id="KW-0812">Transmembrane</keyword>
<organism evidence="2 3">
    <name type="scientific">Edwardsiella ictaluri (strain 93-146)</name>
    <dbReference type="NCBI Taxonomy" id="634503"/>
    <lineage>
        <taxon>Bacteria</taxon>
        <taxon>Pseudomonadati</taxon>
        <taxon>Pseudomonadota</taxon>
        <taxon>Gammaproteobacteria</taxon>
        <taxon>Enterobacterales</taxon>
        <taxon>Hafniaceae</taxon>
        <taxon>Edwardsiella</taxon>
    </lineage>
</organism>
<evidence type="ECO:0000313" key="2">
    <source>
        <dbReference type="EMBL" id="ACR69704.1"/>
    </source>
</evidence>
<reference evidence="3" key="1">
    <citation type="submission" date="2009-03" db="EMBL/GenBank/DDBJ databases">
        <title>Complete genome sequence of Edwardsiella ictaluri 93-146.</title>
        <authorList>
            <person name="Williams M.L."/>
            <person name="Gillaspy A.F."/>
            <person name="Dyer D.W."/>
            <person name="Thune R.L."/>
            <person name="Waldbieser G.C."/>
            <person name="Schuster S.C."/>
            <person name="Gipson J."/>
            <person name="Zaitshik J."/>
            <person name="Landry C."/>
            <person name="Lawrence M.L."/>
        </authorList>
    </citation>
    <scope>NUCLEOTIDE SEQUENCE [LARGE SCALE GENOMIC DNA]</scope>
    <source>
        <strain evidence="3">93-146</strain>
    </source>
</reference>
<keyword evidence="1" id="KW-0472">Membrane</keyword>
<dbReference type="AlphaFoldDB" id="C5BEE3"/>
<dbReference type="HOGENOM" id="CLU_3024900_0_0_6"/>
<dbReference type="KEGG" id="eic:NT01EI_2535"/>
<evidence type="ECO:0000256" key="1">
    <source>
        <dbReference type="SAM" id="Phobius"/>
    </source>
</evidence>
<reference evidence="2 3" key="2">
    <citation type="journal article" date="2012" name="J. Bacteriol.">
        <title>Genome Sequence of Edwardsiella ictaluri 93-146, a Strain Associated with a Natural Channel Catfish Outbreak of Enteric Septicemia of Catfish.</title>
        <authorList>
            <person name="Williams M.L."/>
            <person name="Gillaspy A.F."/>
            <person name="Dyer D.W."/>
            <person name="Thune R.L."/>
            <person name="Waldbieser G.C."/>
            <person name="Schuster S.C."/>
            <person name="Gipson J."/>
            <person name="Zaitshik J."/>
            <person name="Landry C."/>
            <person name="Banes M.M."/>
            <person name="Lawrence M.L."/>
        </authorList>
    </citation>
    <scope>NUCLEOTIDE SEQUENCE [LARGE SCALE GENOMIC DNA]</scope>
    <source>
        <strain evidence="2 3">93-146</strain>
    </source>
</reference>
<evidence type="ECO:0000313" key="3">
    <source>
        <dbReference type="Proteomes" id="UP000001485"/>
    </source>
</evidence>
<protein>
    <submittedName>
        <fullName evidence="2">Uncharacterized protein</fullName>
    </submittedName>
</protein>
<dbReference type="Proteomes" id="UP000001485">
    <property type="component" value="Chromosome"/>
</dbReference>
<feature type="transmembrane region" description="Helical" evidence="1">
    <location>
        <begin position="28"/>
        <end position="54"/>
    </location>
</feature>